<proteinExistence type="predicted"/>
<feature type="non-terminal residue" evidence="1">
    <location>
        <position position="1"/>
    </location>
</feature>
<accession>A0A060C178</accession>
<name>A0A060C178_9BACT</name>
<organism evidence="1">
    <name type="scientific">uncultured Desulfurivibrio sp</name>
    <dbReference type="NCBI Taxonomy" id="926053"/>
    <lineage>
        <taxon>Bacteria</taxon>
        <taxon>Pseudomonadati</taxon>
        <taxon>Thermodesulfobacteriota</taxon>
        <taxon>Desulfobulbia</taxon>
        <taxon>Desulfobulbales</taxon>
        <taxon>Desulfobulbaceae</taxon>
        <taxon>Desulfurivibrio</taxon>
        <taxon>environmental samples</taxon>
    </lineage>
</organism>
<reference evidence="1" key="1">
    <citation type="journal article" date="2013" name="Environ. Microbiol.">
        <title>Seasonally variable intestinal metagenomes of the red palm weevil (Rhynchophorus ferrugineus).</title>
        <authorList>
            <person name="Jia S."/>
            <person name="Zhang X."/>
            <person name="Zhang G."/>
            <person name="Yin A."/>
            <person name="Zhang S."/>
            <person name="Li F."/>
            <person name="Wang L."/>
            <person name="Zhao D."/>
            <person name="Yun Q."/>
            <person name="Tala"/>
            <person name="Wang J."/>
            <person name="Sun G."/>
            <person name="Baabdullah M."/>
            <person name="Yu X."/>
            <person name="Hu S."/>
            <person name="Al-Mssallem I.S."/>
            <person name="Yu J."/>
        </authorList>
    </citation>
    <scope>NUCLEOTIDE SEQUENCE</scope>
</reference>
<protein>
    <submittedName>
        <fullName evidence="1">CAZy families GT2 protein</fullName>
    </submittedName>
</protein>
<dbReference type="AlphaFoldDB" id="A0A060C178"/>
<dbReference type="EMBL" id="KF121412">
    <property type="protein sequence ID" value="AIA88697.1"/>
    <property type="molecule type" value="Genomic_DNA"/>
</dbReference>
<sequence length="81" mass="9297">TASCIFRMIHPPYVTGALASWWGYVKAWSQHKPQLPDPELRAFIRRYQAKALFMGKNRAIAEIDARQTAVWNARLARRAAV</sequence>
<evidence type="ECO:0000313" key="1">
    <source>
        <dbReference type="EMBL" id="AIA88697.1"/>
    </source>
</evidence>